<evidence type="ECO:0000313" key="3">
    <source>
        <dbReference type="Proteomes" id="UP001292094"/>
    </source>
</evidence>
<feature type="region of interest" description="Disordered" evidence="1">
    <location>
        <begin position="1"/>
        <end position="26"/>
    </location>
</feature>
<evidence type="ECO:0000313" key="2">
    <source>
        <dbReference type="EMBL" id="KAK4291229.1"/>
    </source>
</evidence>
<comment type="caution">
    <text evidence="2">The sequence shown here is derived from an EMBL/GenBank/DDBJ whole genome shotgun (WGS) entry which is preliminary data.</text>
</comment>
<reference evidence="2" key="1">
    <citation type="submission" date="2023-11" db="EMBL/GenBank/DDBJ databases">
        <title>Genome assemblies of two species of porcelain crab, Petrolisthes cinctipes and Petrolisthes manimaculis (Anomura: Porcellanidae).</title>
        <authorList>
            <person name="Angst P."/>
        </authorList>
    </citation>
    <scope>NUCLEOTIDE SEQUENCE</scope>
    <source>
        <strain evidence="2">PB745_02</strain>
        <tissue evidence="2">Gill</tissue>
    </source>
</reference>
<proteinExistence type="predicted"/>
<dbReference type="AlphaFoldDB" id="A0AAE1TPY0"/>
<dbReference type="EMBL" id="JAWZYT010005215">
    <property type="protein sequence ID" value="KAK4291229.1"/>
    <property type="molecule type" value="Genomic_DNA"/>
</dbReference>
<evidence type="ECO:0000256" key="1">
    <source>
        <dbReference type="SAM" id="MobiDB-lite"/>
    </source>
</evidence>
<gene>
    <name evidence="2" type="ORF">Pmani_035928</name>
</gene>
<name>A0AAE1TPY0_9EUCA</name>
<dbReference type="Proteomes" id="UP001292094">
    <property type="component" value="Unassembled WGS sequence"/>
</dbReference>
<accession>A0AAE1TPY0</accession>
<protein>
    <submittedName>
        <fullName evidence="2">Uncharacterized protein</fullName>
    </submittedName>
</protein>
<keyword evidence="3" id="KW-1185">Reference proteome</keyword>
<sequence length="97" mass="10179">MQANDRTGPDIIGPDLKRCDGSGDPTTLSPTEIIVISAITVTTATRTQRTGDAAVTSAVTATIIITTTTATYATIPLDTAEDRKFTSECGRMIKCSI</sequence>
<organism evidence="2 3">
    <name type="scientific">Petrolisthes manimaculis</name>
    <dbReference type="NCBI Taxonomy" id="1843537"/>
    <lineage>
        <taxon>Eukaryota</taxon>
        <taxon>Metazoa</taxon>
        <taxon>Ecdysozoa</taxon>
        <taxon>Arthropoda</taxon>
        <taxon>Crustacea</taxon>
        <taxon>Multicrustacea</taxon>
        <taxon>Malacostraca</taxon>
        <taxon>Eumalacostraca</taxon>
        <taxon>Eucarida</taxon>
        <taxon>Decapoda</taxon>
        <taxon>Pleocyemata</taxon>
        <taxon>Anomura</taxon>
        <taxon>Galatheoidea</taxon>
        <taxon>Porcellanidae</taxon>
        <taxon>Petrolisthes</taxon>
    </lineage>
</organism>